<comment type="caution">
    <text evidence="2">The sequence shown here is derived from an EMBL/GenBank/DDBJ whole genome shotgun (WGS) entry which is preliminary data.</text>
</comment>
<keyword evidence="1" id="KW-0472">Membrane</keyword>
<dbReference type="AlphaFoldDB" id="A0A6V7X489"/>
<dbReference type="PANTHER" id="PTHR23360:SF5">
    <property type="entry name" value="G-PROTEIN COUPLED RECEPTORS FAMILY 1 PROFILE DOMAIN-CONTAINING PROTEIN"/>
    <property type="match status" value="1"/>
</dbReference>
<dbReference type="InterPro" id="IPR019424">
    <property type="entry name" value="7TM_GPCR_Srsx"/>
</dbReference>
<feature type="transmembrane region" description="Helical" evidence="1">
    <location>
        <begin position="142"/>
        <end position="162"/>
    </location>
</feature>
<dbReference type="OrthoDB" id="6142583at2759"/>
<name>A0A6V7X489_MELEN</name>
<protein>
    <submittedName>
        <fullName evidence="2">Uncharacterized protein</fullName>
    </submittedName>
</protein>
<evidence type="ECO:0000256" key="1">
    <source>
        <dbReference type="SAM" id="Phobius"/>
    </source>
</evidence>
<reference evidence="2 3" key="1">
    <citation type="submission" date="2020-08" db="EMBL/GenBank/DDBJ databases">
        <authorList>
            <person name="Koutsovoulos G."/>
            <person name="Danchin GJ E."/>
        </authorList>
    </citation>
    <scope>NUCLEOTIDE SEQUENCE [LARGE SCALE GENOMIC DNA]</scope>
</reference>
<keyword evidence="1" id="KW-1133">Transmembrane helix</keyword>
<sequence>MNNSTTLPAIFLAYQDPGFHLPLFLPALSLTIPATIGIILNSSVCYITWKYWGKYTTFKSKASILLAINSFLEIGHQSGHFVFFFISLTGINFIPVSLAIKLQGHSIVCDNIVIIMFFTMSFERVIAVAFPIFYANINFRSYIFLHILPIFTLSVFIFYQILSQIGAHPDFPVTGNLADIFGITSIIDTRLIYVPLLLASILLHIIVGFLVKYKGG</sequence>
<dbReference type="PANTHER" id="PTHR23360">
    <property type="entry name" value="G-PROTEIN COUPLED RECEPTORS FAMILY 1 PROFILE DOMAIN-CONTAINING PROTEIN-RELATED"/>
    <property type="match status" value="1"/>
</dbReference>
<organism evidence="2 3">
    <name type="scientific">Meloidogyne enterolobii</name>
    <name type="common">Root-knot nematode worm</name>
    <name type="synonym">Meloidogyne mayaguensis</name>
    <dbReference type="NCBI Taxonomy" id="390850"/>
    <lineage>
        <taxon>Eukaryota</taxon>
        <taxon>Metazoa</taxon>
        <taxon>Ecdysozoa</taxon>
        <taxon>Nematoda</taxon>
        <taxon>Chromadorea</taxon>
        <taxon>Rhabditida</taxon>
        <taxon>Tylenchina</taxon>
        <taxon>Tylenchomorpha</taxon>
        <taxon>Tylenchoidea</taxon>
        <taxon>Meloidogynidae</taxon>
        <taxon>Meloidogyninae</taxon>
        <taxon>Meloidogyne</taxon>
    </lineage>
</organism>
<feature type="transmembrane region" description="Helical" evidence="1">
    <location>
        <begin position="23"/>
        <end position="49"/>
    </location>
</feature>
<proteinExistence type="predicted"/>
<evidence type="ECO:0000313" key="3">
    <source>
        <dbReference type="Proteomes" id="UP000580250"/>
    </source>
</evidence>
<accession>A0A6V7X489</accession>
<keyword evidence="1" id="KW-0812">Transmembrane</keyword>
<dbReference type="Proteomes" id="UP000580250">
    <property type="component" value="Unassembled WGS sequence"/>
</dbReference>
<feature type="transmembrane region" description="Helical" evidence="1">
    <location>
        <begin position="112"/>
        <end position="135"/>
    </location>
</feature>
<dbReference type="InterPro" id="IPR047130">
    <property type="entry name" value="7TM_GPCR_Srsx_nematod"/>
</dbReference>
<dbReference type="Pfam" id="PF10320">
    <property type="entry name" value="7TM_GPCR_Srsx"/>
    <property type="match status" value="1"/>
</dbReference>
<dbReference type="EMBL" id="CAJEWN010001088">
    <property type="protein sequence ID" value="CAD2194161.1"/>
    <property type="molecule type" value="Genomic_DNA"/>
</dbReference>
<feature type="transmembrane region" description="Helical" evidence="1">
    <location>
        <begin position="81"/>
        <end position="100"/>
    </location>
</feature>
<evidence type="ECO:0000313" key="2">
    <source>
        <dbReference type="EMBL" id="CAD2194161.1"/>
    </source>
</evidence>
<gene>
    <name evidence="2" type="ORF">MENT_LOCUS47153</name>
</gene>
<feature type="transmembrane region" description="Helical" evidence="1">
    <location>
        <begin position="191"/>
        <end position="211"/>
    </location>
</feature>